<dbReference type="GO" id="GO:0019843">
    <property type="term" value="F:rRNA binding"/>
    <property type="evidence" value="ECO:0007669"/>
    <property type="project" value="InterPro"/>
</dbReference>
<dbReference type="Pfam" id="PF00347">
    <property type="entry name" value="Ribosomal_L6"/>
    <property type="match status" value="2"/>
</dbReference>
<keyword evidence="2 5" id="KW-0689">Ribosomal protein</keyword>
<evidence type="ECO:0000256" key="2">
    <source>
        <dbReference type="ARBA" id="ARBA00022980"/>
    </source>
</evidence>
<dbReference type="FunFam" id="3.90.930.12:FF:000003">
    <property type="entry name" value="60S ribosomal protein L9"/>
    <property type="match status" value="1"/>
</dbReference>
<keyword evidence="6" id="KW-1185">Reference proteome</keyword>
<protein>
    <submittedName>
        <fullName evidence="5">Ribosomal protein L6</fullName>
    </submittedName>
</protein>
<dbReference type="OrthoDB" id="10252633at2759"/>
<evidence type="ECO:0000256" key="1">
    <source>
        <dbReference type="ARBA" id="ARBA00009356"/>
    </source>
</evidence>
<keyword evidence="3" id="KW-0687">Ribonucleoprotein</keyword>
<name>A0A391NGU1_9EUKA</name>
<dbReference type="Proteomes" id="UP000265618">
    <property type="component" value="Unassembled WGS sequence"/>
</dbReference>
<dbReference type="SUPFAM" id="SSF56053">
    <property type="entry name" value="Ribosomal protein L6"/>
    <property type="match status" value="2"/>
</dbReference>
<dbReference type="GO" id="GO:0002181">
    <property type="term" value="P:cytoplasmic translation"/>
    <property type="evidence" value="ECO:0007669"/>
    <property type="project" value="TreeGrafter"/>
</dbReference>
<dbReference type="PANTHER" id="PTHR11655:SF16">
    <property type="entry name" value="60S RIBOSOMAL PROTEIN L9"/>
    <property type="match status" value="1"/>
</dbReference>
<dbReference type="FunFam" id="3.90.930.12:FF:000004">
    <property type="entry name" value="60S ribosomal protein L9"/>
    <property type="match status" value="1"/>
</dbReference>
<evidence type="ECO:0000313" key="5">
    <source>
        <dbReference type="EMBL" id="GCA61944.1"/>
    </source>
</evidence>
<reference evidence="5 6" key="1">
    <citation type="journal article" date="2018" name="PLoS ONE">
        <title>The draft genome of Kipferlia bialata reveals reductive genome evolution in fornicate parasites.</title>
        <authorList>
            <person name="Tanifuji G."/>
            <person name="Takabayashi S."/>
            <person name="Kume K."/>
            <person name="Takagi M."/>
            <person name="Nakayama T."/>
            <person name="Kamikawa R."/>
            <person name="Inagaki Y."/>
            <person name="Hashimoto T."/>
        </authorList>
    </citation>
    <scope>NUCLEOTIDE SEQUENCE [LARGE SCALE GENOMIC DNA]</scope>
    <source>
        <strain evidence="5">NY0173</strain>
    </source>
</reference>
<dbReference type="PANTHER" id="PTHR11655">
    <property type="entry name" value="60S/50S RIBOSOMAL PROTEIN L6/L9"/>
    <property type="match status" value="1"/>
</dbReference>
<feature type="domain" description="Large ribosomal subunit protein uL6 alpha-beta" evidence="4">
    <location>
        <begin position="111"/>
        <end position="174"/>
    </location>
</feature>
<dbReference type="InterPro" id="IPR000702">
    <property type="entry name" value="Ribosomal_uL6-like"/>
</dbReference>
<sequence>MPLCATVKTEIPEGVTVEVNKRLVRVTGPRGVVERNFKHTSLEMTLEGNTVSVSSWFSRKRDAALCRTIISHIENMVTGVTKGFRYKMRLVYAHFPITANVCDAGARIELRNFYHETKIRSVPMLPGVTISISTTPKDELVLEGNDIENVSLSAALINQSMKCANKDGRKFLDGAYVSFRGTMDQL</sequence>
<organism evidence="5 6">
    <name type="scientific">Kipferlia bialata</name>
    <dbReference type="NCBI Taxonomy" id="797122"/>
    <lineage>
        <taxon>Eukaryota</taxon>
        <taxon>Metamonada</taxon>
        <taxon>Carpediemonas-like organisms</taxon>
        <taxon>Kipferlia</taxon>
    </lineage>
</organism>
<dbReference type="GO" id="GO:0022625">
    <property type="term" value="C:cytosolic large ribosomal subunit"/>
    <property type="evidence" value="ECO:0007669"/>
    <property type="project" value="TreeGrafter"/>
</dbReference>
<dbReference type="PIRSF" id="PIRSF002162">
    <property type="entry name" value="Ribosomal_L6"/>
    <property type="match status" value="1"/>
</dbReference>
<dbReference type="InterPro" id="IPR036789">
    <property type="entry name" value="Ribosomal_uL6-like_a/b-dom_sf"/>
</dbReference>
<proteinExistence type="inferred from homology"/>
<evidence type="ECO:0000256" key="3">
    <source>
        <dbReference type="ARBA" id="ARBA00023274"/>
    </source>
</evidence>
<dbReference type="AlphaFoldDB" id="A0A391NGU1"/>
<dbReference type="GO" id="GO:0003735">
    <property type="term" value="F:structural constituent of ribosome"/>
    <property type="evidence" value="ECO:0007669"/>
    <property type="project" value="InterPro"/>
</dbReference>
<comment type="caution">
    <text evidence="5">The sequence shown here is derived from an EMBL/GenBank/DDBJ whole genome shotgun (WGS) entry which is preliminary data.</text>
</comment>
<dbReference type="InterPro" id="IPR020040">
    <property type="entry name" value="Ribosomal_uL6_a/b-dom"/>
</dbReference>
<gene>
    <name evidence="5" type="ORF">KIPB_000008</name>
</gene>
<evidence type="ECO:0000259" key="4">
    <source>
        <dbReference type="Pfam" id="PF00347"/>
    </source>
</evidence>
<comment type="similarity">
    <text evidence="1">Belongs to the universal ribosomal protein uL6 family.</text>
</comment>
<accession>A0A391NGU1</accession>
<dbReference type="EMBL" id="BDIP01000001">
    <property type="protein sequence ID" value="GCA61944.1"/>
    <property type="molecule type" value="Genomic_DNA"/>
</dbReference>
<evidence type="ECO:0000313" key="6">
    <source>
        <dbReference type="Proteomes" id="UP000265618"/>
    </source>
</evidence>
<feature type="domain" description="Large ribosomal subunit protein uL6 alpha-beta" evidence="4">
    <location>
        <begin position="11"/>
        <end position="83"/>
    </location>
</feature>
<dbReference type="Gene3D" id="3.90.930.12">
    <property type="entry name" value="Ribosomal protein L6, alpha-beta domain"/>
    <property type="match status" value="2"/>
</dbReference>